<dbReference type="PaxDb" id="2903-EOD10060"/>
<dbReference type="SMART" id="SM00443">
    <property type="entry name" value="G_patch"/>
    <property type="match status" value="1"/>
</dbReference>
<dbReference type="Proteomes" id="UP000013827">
    <property type="component" value="Unassembled WGS sequence"/>
</dbReference>
<dbReference type="EnsemblProtists" id="EOD10060">
    <property type="protein sequence ID" value="EOD10060"/>
    <property type="gene ID" value="EMIHUDRAFT_452792"/>
</dbReference>
<dbReference type="PROSITE" id="PS50174">
    <property type="entry name" value="G_PATCH"/>
    <property type="match status" value="1"/>
</dbReference>
<dbReference type="Pfam" id="PF01585">
    <property type="entry name" value="G-patch"/>
    <property type="match status" value="1"/>
</dbReference>
<dbReference type="GeneID" id="17256097"/>
<keyword evidence="4" id="KW-1185">Reference proteome</keyword>
<evidence type="ECO:0000313" key="3">
    <source>
        <dbReference type="EnsemblProtists" id="EOD10060"/>
    </source>
</evidence>
<proteinExistence type="predicted"/>
<protein>
    <recommendedName>
        <fullName evidence="2">G-patch domain-containing protein</fullName>
    </recommendedName>
</protein>
<reference evidence="3" key="2">
    <citation type="submission" date="2024-10" db="UniProtKB">
        <authorList>
            <consortium name="EnsemblProtists"/>
        </authorList>
    </citation>
    <scope>IDENTIFICATION</scope>
</reference>
<accession>A0A0D3IFM5</accession>
<evidence type="ECO:0000256" key="1">
    <source>
        <dbReference type="SAM" id="MobiDB-lite"/>
    </source>
</evidence>
<dbReference type="SUPFAM" id="SSF55874">
    <property type="entry name" value="ATPase domain of HSP90 chaperone/DNA topoisomerase II/histidine kinase"/>
    <property type="match status" value="1"/>
</dbReference>
<evidence type="ECO:0000259" key="2">
    <source>
        <dbReference type="PROSITE" id="PS50174"/>
    </source>
</evidence>
<evidence type="ECO:0000313" key="4">
    <source>
        <dbReference type="Proteomes" id="UP000013827"/>
    </source>
</evidence>
<dbReference type="InterPro" id="IPR000467">
    <property type="entry name" value="G_patch_dom"/>
</dbReference>
<feature type="domain" description="G-patch" evidence="2">
    <location>
        <begin position="1374"/>
        <end position="1419"/>
    </location>
</feature>
<organism evidence="3 4">
    <name type="scientific">Emiliania huxleyi (strain CCMP1516)</name>
    <dbReference type="NCBI Taxonomy" id="280463"/>
    <lineage>
        <taxon>Eukaryota</taxon>
        <taxon>Haptista</taxon>
        <taxon>Haptophyta</taxon>
        <taxon>Prymnesiophyceae</taxon>
        <taxon>Isochrysidales</taxon>
        <taxon>Noelaerhabdaceae</taxon>
        <taxon>Emiliania</taxon>
    </lineage>
</organism>
<dbReference type="KEGG" id="ehx:EMIHUDRAFT_452792"/>
<sequence length="1483" mass="155631">MPDLSLRLWAQPHAEEVLGTCLLLEHSPTTVLAVDRRGFAAVIVDEAARVGGSEEPELPEPWPSLQLCRSTAGGKPQWRRLDRSSAAGSTAAEPLDLASAARLAASEARSPLTPAGRRWVVDAIRGYYTQHVLEPSVRGFLSILEKQFPRSDLYLFELLQNAVDDGARVVRLELLPGPTLRLSHDGRGFSPLDVNGLASVGMSTKQSRRAAGFMGIGFKACHKRFAHVRCADPDWRFDAWVLLPRWAEDSSGSPVASGCVFELLRPRGGLDALRRDLRWLPPSVPPLLARCALAADQRDGDAPRAAWELVWVGERLVCERVDAWAAYCAHTRRDQPPQGTDAEEEASFFFQVDSNGAAWLLSVDRQDVQSLSDNAWNRALAATVPALLVCALRYLAAVVSEAAPAPSDASVAAALDCSPLDAALRAEPLVPVLGASRRVEFAAAAGAALVPRPLLRWLPPALLERLMAGCQEMQDEWRRNCKEKASKALAALPSALQRALHGASAGARAGGSLTLHPAVHSLLLDAADGSVPGGGGESAMAIRKALTATEALRREAASDNRALTLRAIFARFFAAQAAAGSRGADAEAVVALTRHLKEQKQPQLCSHAQIAGGALLPVGQCAVGAAFGNGSLEDLQRRVEGGAAVSFVDGVYVDKSASSHERASWRSFFVAAGASDGLAFLVSASPVAPSLLPAGASQRSSAKSVALPYGLGCLGHKRPVVLDAALTPASARLLRAALARGDEDASLAVAFCDLVARAAVDDEEAPSAAEGPLAPCLRGEGAPAALEQPTGGGAALTATVGTGGPARKRLLWLPPSQPGAAVHDLGVAGWVTLLRGASWVPTAKGLLPPSRVAIVASAAPHLLPAALPPPTLAALAAAPISRLLEWGTAPPPSPMESASQIGLSEYVSVWAALAETEAAGGSGLDRAYVRRSAERYALLPLQRTLVRSTRAICRGPSSSAPASGDGSDGARLADELLCEQLVQTGWLLDVRRSPALGSNARALAALLQLPAAPSAPTVERWLATAWRRPPPSLAAEGADLRALFTLALRFCFARRGLVDVAADDPPMAAASAQAPLPARQAAERAHTEALGALPGLRLWASQPSEPHAPHTWATFPPDASSPLPLLVDDAARASLLPALDVVSLHVLNHGVLPAVAAAAGERAKLRDALLRRMDERLLGLLRVPRLSSADFEQRTSAIGPAAALPAAAARCAVVLRLLIEASGSTLPPPGECTVDMARHSELRRSLRVRPLFGRRESECSTRRWAVLDVDTAADGLKQVRLRVAGDAEDFTADLQEEAAALLLPPRTQLPTRVLSLFAHLEAPRVFEKLLRRDFPEADAGAGEEAEAALSKTAAKKQRRREREEAESVAETPISSGVGHALLQKMGWTSGALGRRGEGIVEPVRAEGAVGKRGLGGDSEAAGSAASIVRADEPARPPAPPSSELDVQTFEVLVDVRGSVAETAAALATAARGAGLEVLDVSLK</sequence>
<name>A0A0D3IFM5_EMIH1</name>
<dbReference type="InterPro" id="IPR036890">
    <property type="entry name" value="HATPase_C_sf"/>
</dbReference>
<dbReference type="RefSeq" id="XP_005762489.1">
    <property type="nucleotide sequence ID" value="XM_005762432.1"/>
</dbReference>
<feature type="region of interest" description="Disordered" evidence="1">
    <location>
        <begin position="1340"/>
        <end position="1372"/>
    </location>
</feature>
<reference evidence="4" key="1">
    <citation type="journal article" date="2013" name="Nature">
        <title>Pan genome of the phytoplankton Emiliania underpins its global distribution.</title>
        <authorList>
            <person name="Read B.A."/>
            <person name="Kegel J."/>
            <person name="Klute M.J."/>
            <person name="Kuo A."/>
            <person name="Lefebvre S.C."/>
            <person name="Maumus F."/>
            <person name="Mayer C."/>
            <person name="Miller J."/>
            <person name="Monier A."/>
            <person name="Salamov A."/>
            <person name="Young J."/>
            <person name="Aguilar M."/>
            <person name="Claverie J.M."/>
            <person name="Frickenhaus S."/>
            <person name="Gonzalez K."/>
            <person name="Herman E.K."/>
            <person name="Lin Y.C."/>
            <person name="Napier J."/>
            <person name="Ogata H."/>
            <person name="Sarno A.F."/>
            <person name="Shmutz J."/>
            <person name="Schroeder D."/>
            <person name="de Vargas C."/>
            <person name="Verret F."/>
            <person name="von Dassow P."/>
            <person name="Valentin K."/>
            <person name="Van de Peer Y."/>
            <person name="Wheeler G."/>
            <person name="Dacks J.B."/>
            <person name="Delwiche C.F."/>
            <person name="Dyhrman S.T."/>
            <person name="Glockner G."/>
            <person name="John U."/>
            <person name="Richards T."/>
            <person name="Worden A.Z."/>
            <person name="Zhang X."/>
            <person name="Grigoriev I.V."/>
            <person name="Allen A.E."/>
            <person name="Bidle K."/>
            <person name="Borodovsky M."/>
            <person name="Bowler C."/>
            <person name="Brownlee C."/>
            <person name="Cock J.M."/>
            <person name="Elias M."/>
            <person name="Gladyshev V.N."/>
            <person name="Groth M."/>
            <person name="Guda C."/>
            <person name="Hadaegh A."/>
            <person name="Iglesias-Rodriguez M.D."/>
            <person name="Jenkins J."/>
            <person name="Jones B.M."/>
            <person name="Lawson T."/>
            <person name="Leese F."/>
            <person name="Lindquist E."/>
            <person name="Lobanov A."/>
            <person name="Lomsadze A."/>
            <person name="Malik S.B."/>
            <person name="Marsh M.E."/>
            <person name="Mackinder L."/>
            <person name="Mock T."/>
            <person name="Mueller-Roeber B."/>
            <person name="Pagarete A."/>
            <person name="Parker M."/>
            <person name="Probert I."/>
            <person name="Quesneville H."/>
            <person name="Raines C."/>
            <person name="Rensing S.A."/>
            <person name="Riano-Pachon D.M."/>
            <person name="Richier S."/>
            <person name="Rokitta S."/>
            <person name="Shiraiwa Y."/>
            <person name="Soanes D.M."/>
            <person name="van der Giezen M."/>
            <person name="Wahlund T.M."/>
            <person name="Williams B."/>
            <person name="Wilson W."/>
            <person name="Wolfe G."/>
            <person name="Wurch L.L."/>
        </authorList>
    </citation>
    <scope>NUCLEOTIDE SEQUENCE</scope>
</reference>
<dbReference type="HOGENOM" id="CLU_249558_0_0_1"/>
<dbReference type="NCBIfam" id="NF047352">
    <property type="entry name" value="P_loop_sacsin"/>
    <property type="match status" value="1"/>
</dbReference>
<dbReference type="GO" id="GO:0003676">
    <property type="term" value="F:nucleic acid binding"/>
    <property type="evidence" value="ECO:0007669"/>
    <property type="project" value="InterPro"/>
</dbReference>